<comment type="similarity">
    <text evidence="2">Belongs to the NUR1 family.</text>
</comment>
<dbReference type="OrthoDB" id="3363151at2759"/>
<dbReference type="EMBL" id="HG793126">
    <property type="protein sequence ID" value="CDK26177.1"/>
    <property type="molecule type" value="Genomic_DNA"/>
</dbReference>
<evidence type="ECO:0000313" key="10">
    <source>
        <dbReference type="Proteomes" id="UP000019384"/>
    </source>
</evidence>
<comment type="function">
    <text evidence="7">Member of a perinuclear network that controls recombination at multiple loci to maintain genome stability. Required for rDNA repeat stability.</text>
</comment>
<reference evidence="9" key="1">
    <citation type="submission" date="2013-12" db="EMBL/GenBank/DDBJ databases">
        <authorList>
            <person name="Genoscope - CEA"/>
        </authorList>
    </citation>
    <scope>NUCLEOTIDE SEQUENCE</scope>
    <source>
        <strain evidence="9">CBS 1993</strain>
    </source>
</reference>
<dbReference type="RefSeq" id="XP_022458185.1">
    <property type="nucleotide sequence ID" value="XM_022604400.1"/>
</dbReference>
<reference evidence="9" key="2">
    <citation type="submission" date="2014-02" db="EMBL/GenBank/DDBJ databases">
        <title>Complete DNA sequence of /Kuraishia capsulata/ illustrates novel genomic features among budding yeasts (/Saccharomycotina/).</title>
        <authorList>
            <person name="Morales L."/>
            <person name="Noel B."/>
            <person name="Porcel B."/>
            <person name="Marcet-Houben M."/>
            <person name="Hullo M-F."/>
            <person name="Sacerdot C."/>
            <person name="Tekaia F."/>
            <person name="Leh-Louis V."/>
            <person name="Despons L."/>
            <person name="Khanna V."/>
            <person name="Aury J-M."/>
            <person name="Barbe V."/>
            <person name="Couloux A."/>
            <person name="Labadie K."/>
            <person name="Pelletier E."/>
            <person name="Souciet J-L."/>
            <person name="Boekhout T."/>
            <person name="Gabaldon T."/>
            <person name="Wincker P."/>
            <person name="Dujon B."/>
        </authorList>
    </citation>
    <scope>NUCLEOTIDE SEQUENCE</scope>
    <source>
        <strain evidence="9">CBS 1993</strain>
    </source>
</reference>
<evidence type="ECO:0000256" key="4">
    <source>
        <dbReference type="ARBA" id="ARBA00022692"/>
    </source>
</evidence>
<dbReference type="GO" id="GO:0043007">
    <property type="term" value="P:maintenance of rDNA"/>
    <property type="evidence" value="ECO:0007669"/>
    <property type="project" value="TreeGrafter"/>
</dbReference>
<evidence type="ECO:0000256" key="1">
    <source>
        <dbReference type="ARBA" id="ARBA00004232"/>
    </source>
</evidence>
<dbReference type="InterPro" id="IPR018819">
    <property type="entry name" value="Nur1/Mug154"/>
</dbReference>
<evidence type="ECO:0000256" key="6">
    <source>
        <dbReference type="ARBA" id="ARBA00023136"/>
    </source>
</evidence>
<accession>W6MMK8</accession>
<keyword evidence="6 8" id="KW-0472">Membrane</keyword>
<evidence type="ECO:0000256" key="2">
    <source>
        <dbReference type="ARBA" id="ARBA00007900"/>
    </source>
</evidence>
<sequence length="274" mass="31991">MARIVRKIPLWERVKNKPIDLFFQLNESAFLNDFQLPVSVALMLNLVFYITCLILSSRFAQFENSNGLFRPDFADIERIKLEQLGKFTEVEHRDSNLRPVFSVIVAIHYGLGLVSFLNAVLCFEKYRGYVLIHSSKAPSSTSARRKRLDYNSESDTVWELRVWNSNESNLRLFCLFSPLNVIYMKFMTRTNAIDLIFPLLISGTLYMMSSKYETKLHDRELINREMLHEYNTKFVYPNTSKVYRDVCSDTSSRKVLVKPSSLHSVFKTHSLKDL</sequence>
<keyword evidence="5 8" id="KW-1133">Transmembrane helix</keyword>
<comment type="subcellular location">
    <subcellularLocation>
        <location evidence="1">Nucleus membrane</location>
        <topology evidence="1">Multi-pass membrane protein</topology>
    </subcellularLocation>
</comment>
<dbReference type="GO" id="GO:0031965">
    <property type="term" value="C:nuclear membrane"/>
    <property type="evidence" value="ECO:0007669"/>
    <property type="project" value="UniProtKB-SubCell"/>
</dbReference>
<evidence type="ECO:0000256" key="8">
    <source>
        <dbReference type="SAM" id="Phobius"/>
    </source>
</evidence>
<proteinExistence type="inferred from homology"/>
<evidence type="ECO:0000313" key="9">
    <source>
        <dbReference type="EMBL" id="CDK26177.1"/>
    </source>
</evidence>
<protein>
    <recommendedName>
        <fullName evidence="3">Nuclear rim protein 1</fullName>
    </recommendedName>
</protein>
<dbReference type="STRING" id="1382522.W6MMK8"/>
<evidence type="ECO:0000256" key="5">
    <source>
        <dbReference type="ARBA" id="ARBA00022989"/>
    </source>
</evidence>
<dbReference type="Pfam" id="PF10332">
    <property type="entry name" value="DUF2418"/>
    <property type="match status" value="1"/>
</dbReference>
<dbReference type="PANTHER" id="PTHR28293:SF1">
    <property type="entry name" value="NUCLEAR RIM PROTEIN 1"/>
    <property type="match status" value="1"/>
</dbReference>
<keyword evidence="4 8" id="KW-0812">Transmembrane</keyword>
<name>W6MMK8_9ASCO</name>
<organism evidence="9 10">
    <name type="scientific">Kuraishia capsulata CBS 1993</name>
    <dbReference type="NCBI Taxonomy" id="1382522"/>
    <lineage>
        <taxon>Eukaryota</taxon>
        <taxon>Fungi</taxon>
        <taxon>Dikarya</taxon>
        <taxon>Ascomycota</taxon>
        <taxon>Saccharomycotina</taxon>
        <taxon>Pichiomycetes</taxon>
        <taxon>Pichiales</taxon>
        <taxon>Pichiaceae</taxon>
        <taxon>Kuraishia</taxon>
    </lineage>
</organism>
<dbReference type="PANTHER" id="PTHR28293">
    <property type="entry name" value="NUCLEAR RIM PROTEIN 1"/>
    <property type="match status" value="1"/>
</dbReference>
<evidence type="ECO:0000256" key="7">
    <source>
        <dbReference type="ARBA" id="ARBA00024979"/>
    </source>
</evidence>
<evidence type="ECO:0000256" key="3">
    <source>
        <dbReference type="ARBA" id="ARBA00018310"/>
    </source>
</evidence>
<feature type="transmembrane region" description="Helical" evidence="8">
    <location>
        <begin position="100"/>
        <end position="123"/>
    </location>
</feature>
<gene>
    <name evidence="9" type="ORF">KUCA_T00002148001</name>
</gene>
<dbReference type="AlphaFoldDB" id="W6MMK8"/>
<feature type="transmembrane region" description="Helical" evidence="8">
    <location>
        <begin position="40"/>
        <end position="60"/>
    </location>
</feature>
<dbReference type="GeneID" id="34519573"/>
<dbReference type="Proteomes" id="UP000019384">
    <property type="component" value="Unassembled WGS sequence"/>
</dbReference>
<keyword evidence="10" id="KW-1185">Reference proteome</keyword>
<dbReference type="GO" id="GO:0007096">
    <property type="term" value="P:regulation of exit from mitosis"/>
    <property type="evidence" value="ECO:0007669"/>
    <property type="project" value="TreeGrafter"/>
</dbReference>
<dbReference type="HOGENOM" id="CLU_839665_0_0_1"/>